<dbReference type="SMART" id="SM01360">
    <property type="entry name" value="A2M"/>
    <property type="match status" value="1"/>
</dbReference>
<sequence length="794" mass="89258">MTGKTLTLDVSGDLTIDGLKQLIQDMEGIPPDQQRIIFAGKQLEDGRTLNDYNIQKESTLHLVLRLRGGGDGSVHAAPTPAKIRENFSALAFWTTNKEMTNGVAEFNFKLPDTLTRYRLIAIASNENQFGTKEKSFNVSIPWSVKVTPPRFMNVGDKLQIPVMINNTGRSDIECKVAMRSHTVETMDGGFFTVVPKQSRKIVHFSVKAHQPGTPEFQVIASCGSSTDAVLFTFPVYLSSNKQSTAINGSIHEKNYILSQPIVLPSLDPKYPSDYDNLFITVSPTLVTHLQGAVDYIMDYPYNCSEQLSSTIIVLTAMIKIFKTKGAHEKMFGKYTNFEVKKKVENSIADLIKRQKESGGFSFWPDSTNINNFVSLYAIQALLYAKSEFSVTSGVLNKAEEFVNKGANGTFEGEKEMHPAGKRALQAFALYLLYTLKGIKPPHKKIAEQLIQGTKDWKIISWLLPIVVTKWPHNTLSSLISNHLFEDISGVHFTTHSEGENALFLHSDFRTTAQILESLLLTSYPQKELISNLTKSILKQQVDGKWTNTQDNAFVIKALERYFTTFEANTNISCKIWANNVELHSTKWSKVDNTRPFEKVTIPLLDIVNESGGHNILTLDKSGPGVLYYGILLQYGQVSMVQKAIDRGFALTRTYESVEDKNNLLLKAKEDYPHYLVQPGSKIKITTTITCTTPRQFVAISIPLPSGFESIFQQTPTTAVGGSTWSWRWYDHCNFRNNRAEIFADYLQPGYYHFSFFVRATMKGEFSVMPARAEQMYKPEVFGCTTSEYISIISN</sequence>
<dbReference type="AlphaFoldDB" id="A0A6B2KYE6"/>
<organism evidence="4">
    <name type="scientific">Arcella intermedia</name>
    <dbReference type="NCBI Taxonomy" id="1963864"/>
    <lineage>
        <taxon>Eukaryota</taxon>
        <taxon>Amoebozoa</taxon>
        <taxon>Tubulinea</taxon>
        <taxon>Elardia</taxon>
        <taxon>Arcellinida</taxon>
        <taxon>Sphaerothecina</taxon>
        <taxon>Arcellidae</taxon>
        <taxon>Arcella</taxon>
    </lineage>
</organism>
<dbReference type="PROSITE" id="PS00299">
    <property type="entry name" value="UBIQUITIN_1"/>
    <property type="match status" value="1"/>
</dbReference>
<dbReference type="InterPro" id="IPR008930">
    <property type="entry name" value="Terpenoid_cyclase/PrenylTrfase"/>
</dbReference>
<accession>A0A6B2KYE6</accession>
<name>A0A6B2KYE6_9EUKA</name>
<dbReference type="InterPro" id="IPR019954">
    <property type="entry name" value="Ubiquitin_CS"/>
</dbReference>
<evidence type="ECO:0000259" key="3">
    <source>
        <dbReference type="PROSITE" id="PS50053"/>
    </source>
</evidence>
<dbReference type="Pfam" id="PF00240">
    <property type="entry name" value="ubiquitin"/>
    <property type="match status" value="1"/>
</dbReference>
<dbReference type="PROSITE" id="PS50053">
    <property type="entry name" value="UBIQUITIN_2"/>
    <property type="match status" value="1"/>
</dbReference>
<dbReference type="PANTHER" id="PTHR40094">
    <property type="entry name" value="ALPHA-2-MACROGLOBULIN HOMOLOG"/>
    <property type="match status" value="1"/>
</dbReference>
<dbReference type="GO" id="GO:0004866">
    <property type="term" value="F:endopeptidase inhibitor activity"/>
    <property type="evidence" value="ECO:0007669"/>
    <property type="project" value="InterPro"/>
</dbReference>
<dbReference type="Gene3D" id="1.50.10.20">
    <property type="match status" value="1"/>
</dbReference>
<evidence type="ECO:0000256" key="1">
    <source>
        <dbReference type="ARBA" id="ARBA00004123"/>
    </source>
</evidence>
<dbReference type="PRINTS" id="PR00348">
    <property type="entry name" value="UBIQUITIN"/>
</dbReference>
<proteinExistence type="predicted"/>
<evidence type="ECO:0000313" key="4">
    <source>
        <dbReference type="EMBL" id="NDV29625.1"/>
    </source>
</evidence>
<dbReference type="InterPro" id="IPR001599">
    <property type="entry name" value="Macroglobln_a2"/>
</dbReference>
<evidence type="ECO:0000256" key="2">
    <source>
        <dbReference type="ARBA" id="ARBA00023242"/>
    </source>
</evidence>
<dbReference type="SMART" id="SM00213">
    <property type="entry name" value="UBQ"/>
    <property type="match status" value="1"/>
</dbReference>
<dbReference type="Pfam" id="PF17973">
    <property type="entry name" value="bMG10"/>
    <property type="match status" value="1"/>
</dbReference>
<dbReference type="EMBL" id="GIBP01000656">
    <property type="protein sequence ID" value="NDV29625.1"/>
    <property type="molecule type" value="Transcribed_RNA"/>
</dbReference>
<dbReference type="InterPro" id="IPR019956">
    <property type="entry name" value="Ubiquitin_dom"/>
</dbReference>
<dbReference type="InterPro" id="IPR051802">
    <property type="entry name" value="YfhM-like"/>
</dbReference>
<dbReference type="SUPFAM" id="SSF54236">
    <property type="entry name" value="Ubiquitin-like"/>
    <property type="match status" value="1"/>
</dbReference>
<dbReference type="FunFam" id="3.10.20.90:FF:000222">
    <property type="entry name" value="Polyubiquitin 5"/>
    <property type="match status" value="1"/>
</dbReference>
<dbReference type="PANTHER" id="PTHR40094:SF1">
    <property type="entry name" value="UBIQUITIN DOMAIN-CONTAINING PROTEIN"/>
    <property type="match status" value="1"/>
</dbReference>
<comment type="subcellular location">
    <subcellularLocation>
        <location evidence="1">Nucleus</location>
    </subcellularLocation>
</comment>
<reference evidence="4" key="1">
    <citation type="journal article" date="2020" name="J. Eukaryot. Microbiol.">
        <title>De novo Sequencing, Assembly and Annotation of the Transcriptome for the Free-Living Testate Amoeba Arcella intermedia.</title>
        <authorList>
            <person name="Ribeiro G.M."/>
            <person name="Porfirio-Sousa A.L."/>
            <person name="Maurer-Alcala X.X."/>
            <person name="Katz L.A."/>
            <person name="Lahr D.J.G."/>
        </authorList>
    </citation>
    <scope>NUCLEOTIDE SEQUENCE</scope>
</reference>
<dbReference type="Pfam" id="PF00207">
    <property type="entry name" value="A2M"/>
    <property type="match status" value="1"/>
</dbReference>
<dbReference type="SUPFAM" id="SSF48239">
    <property type="entry name" value="Terpenoid cyclases/Protein prenyltransferases"/>
    <property type="match status" value="1"/>
</dbReference>
<feature type="domain" description="Ubiquitin-like" evidence="3">
    <location>
        <begin position="1"/>
        <end position="69"/>
    </location>
</feature>
<protein>
    <recommendedName>
        <fullName evidence="3">Ubiquitin-like domain-containing protein</fullName>
    </recommendedName>
</protein>
<dbReference type="InterPro" id="IPR000626">
    <property type="entry name" value="Ubiquitin-like_dom"/>
</dbReference>
<keyword evidence="2" id="KW-0539">Nucleus</keyword>
<dbReference type="InterPro" id="IPR029071">
    <property type="entry name" value="Ubiquitin-like_domsf"/>
</dbReference>
<dbReference type="InterPro" id="IPR041246">
    <property type="entry name" value="Bact_MG10"/>
</dbReference>
<dbReference type="Gene3D" id="3.10.20.90">
    <property type="entry name" value="Phosphatidylinositol 3-kinase Catalytic Subunit, Chain A, domain 1"/>
    <property type="match status" value="1"/>
</dbReference>
<dbReference type="GO" id="GO:0005634">
    <property type="term" value="C:nucleus"/>
    <property type="evidence" value="ECO:0007669"/>
    <property type="project" value="UniProtKB-SubCell"/>
</dbReference>